<feature type="compositionally biased region" description="Basic and acidic residues" evidence="8">
    <location>
        <begin position="272"/>
        <end position="281"/>
    </location>
</feature>
<gene>
    <name evidence="9" type="ORF">GA398_14295</name>
    <name evidence="10" type="ORF">LD004_08635</name>
</gene>
<feature type="region of interest" description="Disordered" evidence="8">
    <location>
        <begin position="208"/>
        <end position="248"/>
    </location>
</feature>
<feature type="compositionally biased region" description="Basic and acidic residues" evidence="8">
    <location>
        <begin position="223"/>
        <end position="237"/>
    </location>
</feature>
<evidence type="ECO:0000313" key="10">
    <source>
        <dbReference type="EMBL" id="MCA4703682.1"/>
    </source>
</evidence>
<comment type="catalytic activity">
    <reaction evidence="6">
        <text>a 2'-deoxycytidine in DNA + S-adenosyl-L-methionine = a 5-methyl-2'-deoxycytidine in DNA + S-adenosyl-L-homocysteine + H(+)</text>
        <dbReference type="Rhea" id="RHEA:13681"/>
        <dbReference type="Rhea" id="RHEA-COMP:11369"/>
        <dbReference type="Rhea" id="RHEA-COMP:11370"/>
        <dbReference type="ChEBI" id="CHEBI:15378"/>
        <dbReference type="ChEBI" id="CHEBI:57856"/>
        <dbReference type="ChEBI" id="CHEBI:59789"/>
        <dbReference type="ChEBI" id="CHEBI:85452"/>
        <dbReference type="ChEBI" id="CHEBI:85454"/>
        <dbReference type="EC" id="2.1.1.37"/>
    </reaction>
</comment>
<feature type="compositionally biased region" description="Basic residues" evidence="8">
    <location>
        <begin position="341"/>
        <end position="355"/>
    </location>
</feature>
<evidence type="ECO:0000313" key="9">
    <source>
        <dbReference type="EMBL" id="KAB6146905.1"/>
    </source>
</evidence>
<dbReference type="GO" id="GO:0032259">
    <property type="term" value="P:methylation"/>
    <property type="evidence" value="ECO:0007669"/>
    <property type="project" value="UniProtKB-KW"/>
</dbReference>
<dbReference type="PANTHER" id="PTHR46098:SF1">
    <property type="entry name" value="TRNA (CYTOSINE(38)-C(5))-METHYLTRANSFERASE"/>
    <property type="match status" value="1"/>
</dbReference>
<reference evidence="10" key="2">
    <citation type="submission" date="2023-08" db="EMBL/GenBank/DDBJ databases">
        <title>Mucin Metabolism Genes Underlie the Key Renovations of Bacteroides xylanisolvens Genomes in Captive Great Apes.</title>
        <authorList>
            <person name="Nishida A.H."/>
        </authorList>
    </citation>
    <scope>NUCLEOTIDE SEQUENCE</scope>
    <source>
        <strain evidence="10">P13.H9</strain>
    </source>
</reference>
<evidence type="ECO:0000256" key="5">
    <source>
        <dbReference type="ARBA" id="ARBA00022747"/>
    </source>
</evidence>
<feature type="compositionally biased region" description="Polar residues" evidence="8">
    <location>
        <begin position="293"/>
        <end position="306"/>
    </location>
</feature>
<comment type="caution">
    <text evidence="9">The sequence shown here is derived from an EMBL/GenBank/DDBJ whole genome shotgun (WGS) entry which is preliminary data.</text>
</comment>
<dbReference type="PROSITE" id="PS00095">
    <property type="entry name" value="C5_MTASE_2"/>
    <property type="match status" value="1"/>
</dbReference>
<keyword evidence="5" id="KW-0680">Restriction system</keyword>
<evidence type="ECO:0000256" key="3">
    <source>
        <dbReference type="ARBA" id="ARBA00022679"/>
    </source>
</evidence>
<dbReference type="PROSITE" id="PS00094">
    <property type="entry name" value="C5_MTASE_1"/>
    <property type="match status" value="1"/>
</dbReference>
<dbReference type="Proteomes" id="UP000434604">
    <property type="component" value="Unassembled WGS sequence"/>
</dbReference>
<organism evidence="9 11">
    <name type="scientific">Bacteroides xylanisolvens</name>
    <dbReference type="NCBI Taxonomy" id="371601"/>
    <lineage>
        <taxon>Bacteria</taxon>
        <taxon>Pseudomonadati</taxon>
        <taxon>Bacteroidota</taxon>
        <taxon>Bacteroidia</taxon>
        <taxon>Bacteroidales</taxon>
        <taxon>Bacteroidaceae</taxon>
        <taxon>Bacteroides</taxon>
    </lineage>
</organism>
<dbReference type="EMBL" id="WDED01000020">
    <property type="protein sequence ID" value="KAB6146905.1"/>
    <property type="molecule type" value="Genomic_DNA"/>
</dbReference>
<evidence type="ECO:0000256" key="8">
    <source>
        <dbReference type="SAM" id="MobiDB-lite"/>
    </source>
</evidence>
<dbReference type="Proteomes" id="UP001198461">
    <property type="component" value="Unassembled WGS sequence"/>
</dbReference>
<feature type="compositionally biased region" description="Basic and acidic residues" evidence="8">
    <location>
        <begin position="307"/>
        <end position="340"/>
    </location>
</feature>
<dbReference type="Gene3D" id="3.40.50.150">
    <property type="entry name" value="Vaccinia Virus protein VP39"/>
    <property type="match status" value="1"/>
</dbReference>
<dbReference type="InterPro" id="IPR018117">
    <property type="entry name" value="C5_DNA_meth_AS"/>
</dbReference>
<dbReference type="PANTHER" id="PTHR46098">
    <property type="entry name" value="TRNA (CYTOSINE(38)-C(5))-METHYLTRANSFERASE"/>
    <property type="match status" value="1"/>
</dbReference>
<protein>
    <recommendedName>
        <fullName evidence="1">DNA (cytosine-5-)-methyltransferase</fullName>
        <ecNumber evidence="1">2.1.1.37</ecNumber>
    </recommendedName>
</protein>
<dbReference type="InterPro" id="IPR029063">
    <property type="entry name" value="SAM-dependent_MTases_sf"/>
</dbReference>
<evidence type="ECO:0000256" key="7">
    <source>
        <dbReference type="PROSITE-ProRule" id="PRU01016"/>
    </source>
</evidence>
<sequence length="483" mass="55144">MKLVHGSLFSGFDAPSLASFQMGWENVFHCEVNGFCNIILKYWFPNSEHYEDISKTDFKKWRGKIDILTGGFPCQPFSVAGQRKGTDDNRYLWPQMLRAIQEIQPTWVIGENVAGILTMVQPGEEAEVANGCSIFEEDNRKRVLLRQEYVVETICQDLEREGYSIQPILIPACAVGAPHRRDRVWFVAHRTNAGIEDVRRAWENTILSDGTAPNPDIYGRRFGKGEQKPDSRSEGKTDNSTGCKNGPAPIAGSERCCGRCDNREERCVYNNRERNSEENKWKRDKWQHRTGEDGSTASNSQCQGSRQVHEEIQSEKPDGDSTDRNGHEWDAAYSDSEKLQKRFKAGRRSHTKKNGTRMDNGIERSGGLQYAPDSDNKRLQGFHVSQWDDAEKREIEERYSKQYPCDDRGALPTTDWENFPTQPPVCCRDDGLPFDVDSLTIPFTKWRQESIKGYGNAIVPQVILEIYKAIEEIEKLALQSNEE</sequence>
<keyword evidence="2 7" id="KW-0489">Methyltransferase</keyword>
<evidence type="ECO:0000256" key="2">
    <source>
        <dbReference type="ARBA" id="ARBA00022603"/>
    </source>
</evidence>
<evidence type="ECO:0000256" key="1">
    <source>
        <dbReference type="ARBA" id="ARBA00011975"/>
    </source>
</evidence>
<dbReference type="InterPro" id="IPR031303">
    <property type="entry name" value="C5_meth_CS"/>
</dbReference>
<dbReference type="PROSITE" id="PS51679">
    <property type="entry name" value="SAM_MT_C5"/>
    <property type="match status" value="1"/>
</dbReference>
<comment type="similarity">
    <text evidence="7">Belongs to the class I-like SAM-binding methyltransferase superfamily. C5-methyltransferase family.</text>
</comment>
<dbReference type="GO" id="GO:0009307">
    <property type="term" value="P:DNA restriction-modification system"/>
    <property type="evidence" value="ECO:0007669"/>
    <property type="project" value="UniProtKB-KW"/>
</dbReference>
<evidence type="ECO:0000313" key="11">
    <source>
        <dbReference type="Proteomes" id="UP000434604"/>
    </source>
</evidence>
<dbReference type="EC" id="2.1.1.37" evidence="1"/>
<dbReference type="EMBL" id="JAIWYE010000017">
    <property type="protein sequence ID" value="MCA4703682.1"/>
    <property type="molecule type" value="Genomic_DNA"/>
</dbReference>
<name>A0A7J5PW81_9BACE</name>
<proteinExistence type="inferred from homology"/>
<accession>A0A7J5PW81</accession>
<dbReference type="RefSeq" id="WP_151934968.1">
    <property type="nucleotide sequence ID" value="NZ_JAIWXB010000015.1"/>
</dbReference>
<dbReference type="InterPro" id="IPR050750">
    <property type="entry name" value="C5-MTase"/>
</dbReference>
<reference evidence="9 11" key="1">
    <citation type="journal article" date="2019" name="Nat. Med.">
        <title>A library of human gut bacterial isolates paired with longitudinal multiomics data enables mechanistic microbiome research.</title>
        <authorList>
            <person name="Poyet M."/>
            <person name="Groussin M."/>
            <person name="Gibbons S.M."/>
            <person name="Avila-Pacheco J."/>
            <person name="Jiang X."/>
            <person name="Kearney S.M."/>
            <person name="Perrotta A.R."/>
            <person name="Berdy B."/>
            <person name="Zhao S."/>
            <person name="Lieberman T.D."/>
            <person name="Swanson P.K."/>
            <person name="Smith M."/>
            <person name="Roesemann S."/>
            <person name="Alexander J.E."/>
            <person name="Rich S.A."/>
            <person name="Livny J."/>
            <person name="Vlamakis H."/>
            <person name="Clish C."/>
            <person name="Bullock K."/>
            <person name="Deik A."/>
            <person name="Scott J."/>
            <person name="Pierce K.A."/>
            <person name="Xavier R.J."/>
            <person name="Alm E.J."/>
        </authorList>
    </citation>
    <scope>NUCLEOTIDE SEQUENCE [LARGE SCALE GENOMIC DNA]</scope>
    <source>
        <strain evidence="9 11">BIOML-A58</strain>
    </source>
</reference>
<evidence type="ECO:0000256" key="6">
    <source>
        <dbReference type="ARBA" id="ARBA00047422"/>
    </source>
</evidence>
<dbReference type="GO" id="GO:0003886">
    <property type="term" value="F:DNA (cytosine-5-)-methyltransferase activity"/>
    <property type="evidence" value="ECO:0007669"/>
    <property type="project" value="UniProtKB-EC"/>
</dbReference>
<dbReference type="Pfam" id="PF00145">
    <property type="entry name" value="DNA_methylase"/>
    <property type="match status" value="1"/>
</dbReference>
<dbReference type="AlphaFoldDB" id="A0A7J5PW81"/>
<keyword evidence="3 7" id="KW-0808">Transferase</keyword>
<feature type="region of interest" description="Disordered" evidence="8">
    <location>
        <begin position="272"/>
        <end position="376"/>
    </location>
</feature>
<evidence type="ECO:0000256" key="4">
    <source>
        <dbReference type="ARBA" id="ARBA00022691"/>
    </source>
</evidence>
<keyword evidence="4 7" id="KW-0949">S-adenosyl-L-methionine</keyword>
<feature type="active site" evidence="7">
    <location>
        <position position="74"/>
    </location>
</feature>
<dbReference type="SUPFAM" id="SSF53335">
    <property type="entry name" value="S-adenosyl-L-methionine-dependent methyltransferases"/>
    <property type="match status" value="1"/>
</dbReference>
<dbReference type="InterPro" id="IPR001525">
    <property type="entry name" value="C5_MeTfrase"/>
</dbReference>